<gene>
    <name evidence="2" type="ORF">SAMN02745673_03963</name>
</gene>
<dbReference type="STRING" id="1122192.SAMN02745673_03963"/>
<dbReference type="PRINTS" id="PR00412">
    <property type="entry name" value="EPOXHYDRLASE"/>
</dbReference>
<dbReference type="Gene3D" id="3.40.50.1820">
    <property type="entry name" value="alpha/beta hydrolase"/>
    <property type="match status" value="1"/>
</dbReference>
<evidence type="ECO:0000313" key="3">
    <source>
        <dbReference type="Proteomes" id="UP000190637"/>
    </source>
</evidence>
<protein>
    <submittedName>
        <fullName evidence="2">Lipase</fullName>
    </submittedName>
</protein>
<proteinExistence type="predicted"/>
<dbReference type="Pfam" id="PF12697">
    <property type="entry name" value="Abhydrolase_6"/>
    <property type="match status" value="1"/>
</dbReference>
<dbReference type="InterPro" id="IPR029058">
    <property type="entry name" value="AB_hydrolase_fold"/>
</dbReference>
<dbReference type="SUPFAM" id="SSF53474">
    <property type="entry name" value="alpha/beta-Hydrolases"/>
    <property type="match status" value="1"/>
</dbReference>
<dbReference type="PANTHER" id="PTHR43194:SF5">
    <property type="entry name" value="PIMELOYL-[ACYL-CARRIER PROTEIN] METHYL ESTER ESTERASE"/>
    <property type="match status" value="1"/>
</dbReference>
<feature type="domain" description="AB hydrolase-1" evidence="1">
    <location>
        <begin position="20"/>
        <end position="246"/>
    </location>
</feature>
<sequence length="266" mass="28246">MSESPLHVHVFGPPTGAPTVMLHGIQGHGGRWRRFAAEQLPEARVYAPDLRGHGRSTWRRPWTLERHAADVTALLDGLPAGPVDLVGHSFGAAVALHVANAVPDRLRALVLLDPAIGLPAATATRETGPAPSFADPDEARAVRAASWPDATPGAVDDEVDDHLVQGDDGRWRWRFAPEAVAAARAEMVRPHVTPPAGLRTLLVVAGRADLVRPGFLADCRARSGGHLEETVLDCGHMVYVERPAELGALLRRFLRAGGGPSEAAAG</sequence>
<dbReference type="InterPro" id="IPR000639">
    <property type="entry name" value="Epox_hydrolase-like"/>
</dbReference>
<dbReference type="InterPro" id="IPR000073">
    <property type="entry name" value="AB_hydrolase_1"/>
</dbReference>
<dbReference type="Proteomes" id="UP000190637">
    <property type="component" value="Unassembled WGS sequence"/>
</dbReference>
<dbReference type="InterPro" id="IPR050228">
    <property type="entry name" value="Carboxylesterase_BioH"/>
</dbReference>
<dbReference type="PANTHER" id="PTHR43194">
    <property type="entry name" value="HYDROLASE ALPHA/BETA FOLD FAMILY"/>
    <property type="match status" value="1"/>
</dbReference>
<dbReference type="OrthoDB" id="9801162at2"/>
<accession>A0A1T4ST20</accession>
<dbReference type="RefSeq" id="WP_078763219.1">
    <property type="nucleotide sequence ID" value="NZ_FUWS01000011.1"/>
</dbReference>
<dbReference type="AlphaFoldDB" id="A0A1T4ST20"/>
<evidence type="ECO:0000313" key="2">
    <source>
        <dbReference type="EMBL" id="SKA31450.1"/>
    </source>
</evidence>
<dbReference type="PRINTS" id="PR00111">
    <property type="entry name" value="ABHYDROLASE"/>
</dbReference>
<organism evidence="2 3">
    <name type="scientific">Marinactinospora thermotolerans DSM 45154</name>
    <dbReference type="NCBI Taxonomy" id="1122192"/>
    <lineage>
        <taxon>Bacteria</taxon>
        <taxon>Bacillati</taxon>
        <taxon>Actinomycetota</taxon>
        <taxon>Actinomycetes</taxon>
        <taxon>Streptosporangiales</taxon>
        <taxon>Nocardiopsidaceae</taxon>
        <taxon>Marinactinospora</taxon>
    </lineage>
</organism>
<dbReference type="EMBL" id="FUWS01000011">
    <property type="protein sequence ID" value="SKA31450.1"/>
    <property type="molecule type" value="Genomic_DNA"/>
</dbReference>
<reference evidence="2 3" key="1">
    <citation type="submission" date="2017-02" db="EMBL/GenBank/DDBJ databases">
        <authorList>
            <person name="Peterson S.W."/>
        </authorList>
    </citation>
    <scope>NUCLEOTIDE SEQUENCE [LARGE SCALE GENOMIC DNA]</scope>
    <source>
        <strain evidence="2 3">DSM 45154</strain>
    </source>
</reference>
<keyword evidence="3" id="KW-1185">Reference proteome</keyword>
<dbReference type="GO" id="GO:0003824">
    <property type="term" value="F:catalytic activity"/>
    <property type="evidence" value="ECO:0007669"/>
    <property type="project" value="InterPro"/>
</dbReference>
<name>A0A1T4ST20_9ACTN</name>
<evidence type="ECO:0000259" key="1">
    <source>
        <dbReference type="Pfam" id="PF12697"/>
    </source>
</evidence>